<sequence length="356" mass="39226">MASSDAKIPSSLSRNVMTSTPLVGRFILEKSNTELINGLKFNFAAAKSYVEEENNTQSESTSSSKTHSLKEGEAYKSWTSLSEDKYTLYVPREDFMFEDNGLTEPRDQYDITVKLFYLPGVSPERRCEQTHEAVKLVCRNLGVDSIDLLIVSWPGVSLDAADSADGDDDGDGDDAIVEENNTAKPSAPVRTASGNCCTDPTTKPDSLETMLTTWRVLESLVAKGTVRQLGLAEFDTDRLSTFIKHVEIQPSVDQIYARDCCVVPEQLILFAKERGIRLLTHNDCTDILPRGTTRELLSDRSREGAGILAGDNGRADDGGLKGDVAPQWVVKYTAVVKDRGVIENKGYFAVAQMEEY</sequence>
<keyword evidence="11" id="KW-0436">Ligase</keyword>
<keyword evidence="5" id="KW-0560">Oxidoreductase</keyword>
<comment type="caution">
    <text evidence="11">The sequence shown here is derived from an EMBL/GenBank/DDBJ whole genome shotgun (WGS) entry which is preliminary data.</text>
</comment>
<dbReference type="InterPro" id="IPR032963">
    <property type="entry name" value="Gclm"/>
</dbReference>
<evidence type="ECO:0000256" key="7">
    <source>
        <dbReference type="ARBA" id="ARBA00031154"/>
    </source>
</evidence>
<dbReference type="InterPro" id="IPR036812">
    <property type="entry name" value="NAD(P)_OxRdtase_dom_sf"/>
</dbReference>
<dbReference type="PANTHER" id="PTHR13295:SF4">
    <property type="entry name" value="GLUTAMATE--CYSTEINE LIGASE REGULATORY SUBUNIT"/>
    <property type="match status" value="1"/>
</dbReference>
<dbReference type="GO" id="GO:0017109">
    <property type="term" value="C:glutamate-cysteine ligase complex"/>
    <property type="evidence" value="ECO:0007669"/>
    <property type="project" value="TreeGrafter"/>
</dbReference>
<comment type="subunit">
    <text evidence="3">Heterodimer of a catalytic heavy chain and a regulatory light chain.</text>
</comment>
<evidence type="ECO:0000256" key="1">
    <source>
        <dbReference type="ARBA" id="ARBA00005006"/>
    </source>
</evidence>
<comment type="similarity">
    <text evidence="2">Belongs to the aldo/keto reductase family. Glutamate--cysteine ligase light chain subfamily.</text>
</comment>
<evidence type="ECO:0000313" key="12">
    <source>
        <dbReference type="Proteomes" id="UP000242877"/>
    </source>
</evidence>
<comment type="pathway">
    <text evidence="1">Sulfur metabolism; glutathione biosynthesis; glutathione from L-cysteine and L-glutamate: step 1/2.</text>
</comment>
<dbReference type="InterPro" id="IPR023210">
    <property type="entry name" value="NADP_OxRdtase_dom"/>
</dbReference>
<dbReference type="GO" id="GO:0006750">
    <property type="term" value="P:glutathione biosynthetic process"/>
    <property type="evidence" value="ECO:0007669"/>
    <property type="project" value="UniProtKB-UniPathway"/>
</dbReference>
<dbReference type="AlphaFoldDB" id="A0A167VMQ9"/>
<evidence type="ECO:0000313" key="11">
    <source>
        <dbReference type="EMBL" id="KZZ87751.1"/>
    </source>
</evidence>
<dbReference type="SUPFAM" id="SSF51430">
    <property type="entry name" value="NAD(P)-linked oxidoreductase"/>
    <property type="match status" value="1"/>
</dbReference>
<feature type="domain" description="NADP-dependent oxidoreductase" evidence="10">
    <location>
        <begin position="103"/>
        <end position="280"/>
    </location>
</feature>
<gene>
    <name evidence="11" type="ORF">AAP_05455</name>
</gene>
<dbReference type="VEuPathDB" id="FungiDB:AAP_05455"/>
<evidence type="ECO:0000256" key="9">
    <source>
        <dbReference type="ARBA" id="ARBA00032926"/>
    </source>
</evidence>
<dbReference type="GO" id="GO:0016874">
    <property type="term" value="F:ligase activity"/>
    <property type="evidence" value="ECO:0007669"/>
    <property type="project" value="UniProtKB-KW"/>
</dbReference>
<organism evidence="11 12">
    <name type="scientific">Ascosphaera apis ARSEF 7405</name>
    <dbReference type="NCBI Taxonomy" id="392613"/>
    <lineage>
        <taxon>Eukaryota</taxon>
        <taxon>Fungi</taxon>
        <taxon>Dikarya</taxon>
        <taxon>Ascomycota</taxon>
        <taxon>Pezizomycotina</taxon>
        <taxon>Eurotiomycetes</taxon>
        <taxon>Eurotiomycetidae</taxon>
        <taxon>Onygenales</taxon>
        <taxon>Ascosphaeraceae</taxon>
        <taxon>Ascosphaera</taxon>
    </lineage>
</organism>
<evidence type="ECO:0000259" key="10">
    <source>
        <dbReference type="Pfam" id="PF00248"/>
    </source>
</evidence>
<evidence type="ECO:0000256" key="4">
    <source>
        <dbReference type="ARBA" id="ARBA00022684"/>
    </source>
</evidence>
<evidence type="ECO:0000256" key="8">
    <source>
        <dbReference type="ARBA" id="ARBA00031732"/>
    </source>
</evidence>
<evidence type="ECO:0000256" key="5">
    <source>
        <dbReference type="ARBA" id="ARBA00023002"/>
    </source>
</evidence>
<reference evidence="11 12" key="1">
    <citation type="journal article" date="2016" name="Genome Biol. Evol.">
        <title>Divergent and convergent evolution of fungal pathogenicity.</title>
        <authorList>
            <person name="Shang Y."/>
            <person name="Xiao G."/>
            <person name="Zheng P."/>
            <person name="Cen K."/>
            <person name="Zhan S."/>
            <person name="Wang C."/>
        </authorList>
    </citation>
    <scope>NUCLEOTIDE SEQUENCE [LARGE SCALE GENOMIC DNA]</scope>
    <source>
        <strain evidence="11 12">ARSEF 7405</strain>
    </source>
</reference>
<evidence type="ECO:0000256" key="6">
    <source>
        <dbReference type="ARBA" id="ARBA00030406"/>
    </source>
</evidence>
<dbReference type="GO" id="GO:0030234">
    <property type="term" value="F:enzyme regulator activity"/>
    <property type="evidence" value="ECO:0007669"/>
    <property type="project" value="TreeGrafter"/>
</dbReference>
<keyword evidence="12" id="KW-1185">Reference proteome</keyword>
<protein>
    <recommendedName>
        <fullName evidence="8">GCS light chain</fullName>
    </recommendedName>
    <alternativeName>
        <fullName evidence="6">Gamma-ECS regulatory subunit</fullName>
    </alternativeName>
    <alternativeName>
        <fullName evidence="9">Gamma-glutamylcysteine synthetase regulatory subunit</fullName>
    </alternativeName>
    <alternativeName>
        <fullName evidence="7">Glutamate--cysteine ligase modifier subunit</fullName>
    </alternativeName>
</protein>
<dbReference type="GO" id="GO:0016491">
    <property type="term" value="F:oxidoreductase activity"/>
    <property type="evidence" value="ECO:0007669"/>
    <property type="project" value="UniProtKB-KW"/>
</dbReference>
<accession>A0A167VMQ9</accession>
<dbReference type="UniPathway" id="UPA00142">
    <property type="reaction ID" value="UER00209"/>
</dbReference>
<dbReference type="PANTHER" id="PTHR13295">
    <property type="entry name" value="GLUTAMATE CYSTEINE LIGASE REGULATORY SUBUNIT"/>
    <property type="match status" value="1"/>
</dbReference>
<keyword evidence="4" id="KW-0317">Glutathione biosynthesis</keyword>
<dbReference type="EMBL" id="AZGZ01000031">
    <property type="protein sequence ID" value="KZZ87751.1"/>
    <property type="molecule type" value="Genomic_DNA"/>
</dbReference>
<dbReference type="OrthoDB" id="5596051at2759"/>
<dbReference type="GO" id="GO:0035226">
    <property type="term" value="F:glutamate-cysteine ligase catalytic subunit binding"/>
    <property type="evidence" value="ECO:0007669"/>
    <property type="project" value="InterPro"/>
</dbReference>
<dbReference type="Pfam" id="PF00248">
    <property type="entry name" value="Aldo_ket_red"/>
    <property type="match status" value="1"/>
</dbReference>
<evidence type="ECO:0000256" key="3">
    <source>
        <dbReference type="ARBA" id="ARBA00011532"/>
    </source>
</evidence>
<evidence type="ECO:0000256" key="2">
    <source>
        <dbReference type="ARBA" id="ARBA00008612"/>
    </source>
</evidence>
<name>A0A167VMQ9_9EURO</name>
<dbReference type="Gene3D" id="3.20.20.100">
    <property type="entry name" value="NADP-dependent oxidoreductase domain"/>
    <property type="match status" value="1"/>
</dbReference>
<dbReference type="Proteomes" id="UP000242877">
    <property type="component" value="Unassembled WGS sequence"/>
</dbReference>
<proteinExistence type="inferred from homology"/>